<evidence type="ECO:0000313" key="2">
    <source>
        <dbReference type="EMBL" id="KAJ9601573.1"/>
    </source>
</evidence>
<organism evidence="2 3">
    <name type="scientific">Diploptera punctata</name>
    <name type="common">Pacific beetle cockroach</name>
    <dbReference type="NCBI Taxonomy" id="6984"/>
    <lineage>
        <taxon>Eukaryota</taxon>
        <taxon>Metazoa</taxon>
        <taxon>Ecdysozoa</taxon>
        <taxon>Arthropoda</taxon>
        <taxon>Hexapoda</taxon>
        <taxon>Insecta</taxon>
        <taxon>Pterygota</taxon>
        <taxon>Neoptera</taxon>
        <taxon>Polyneoptera</taxon>
        <taxon>Dictyoptera</taxon>
        <taxon>Blattodea</taxon>
        <taxon>Blaberoidea</taxon>
        <taxon>Blaberidae</taxon>
        <taxon>Diplopterinae</taxon>
        <taxon>Diploptera</taxon>
    </lineage>
</organism>
<dbReference type="Pfam" id="PF16087">
    <property type="entry name" value="DUF4817"/>
    <property type="match status" value="1"/>
</dbReference>
<reference evidence="2" key="1">
    <citation type="journal article" date="2023" name="IScience">
        <title>Live-bearing cockroach genome reveals convergent evolutionary mechanisms linked to viviparity in insects and beyond.</title>
        <authorList>
            <person name="Fouks B."/>
            <person name="Harrison M.C."/>
            <person name="Mikhailova A.A."/>
            <person name="Marchal E."/>
            <person name="English S."/>
            <person name="Carruthers M."/>
            <person name="Jennings E.C."/>
            <person name="Chiamaka E.L."/>
            <person name="Frigard R.A."/>
            <person name="Pippel M."/>
            <person name="Attardo G.M."/>
            <person name="Benoit J.B."/>
            <person name="Bornberg-Bauer E."/>
            <person name="Tobe S.S."/>
        </authorList>
    </citation>
    <scope>NUCLEOTIDE SEQUENCE</scope>
    <source>
        <strain evidence="2">Stay&amp;Tobe</strain>
    </source>
</reference>
<keyword evidence="3" id="KW-1185">Reference proteome</keyword>
<gene>
    <name evidence="2" type="ORF">L9F63_000316</name>
</gene>
<dbReference type="InterPro" id="IPR032135">
    <property type="entry name" value="DUF4817"/>
</dbReference>
<name>A0AAD8ESV1_DIPPU</name>
<evidence type="ECO:0000313" key="3">
    <source>
        <dbReference type="Proteomes" id="UP001233999"/>
    </source>
</evidence>
<reference evidence="2" key="2">
    <citation type="submission" date="2023-05" db="EMBL/GenBank/DDBJ databases">
        <authorList>
            <person name="Fouks B."/>
        </authorList>
    </citation>
    <scope>NUCLEOTIDE SEQUENCE</scope>
    <source>
        <strain evidence="2">Stay&amp;Tobe</strain>
        <tissue evidence="2">Testes</tissue>
    </source>
</reference>
<accession>A0AAD8ESV1</accession>
<dbReference type="EMBL" id="JASPKZ010000012">
    <property type="protein sequence ID" value="KAJ9601573.1"/>
    <property type="molecule type" value="Genomic_DNA"/>
</dbReference>
<sequence>MRRQLTLEQRIYVCKCYYKYESARRVREEFIRNFPGQLPPSRSTIHDLVTKFEITEKLDEIGENLERSPQKSLPKLAQQVRISVSSAHTATKLLKLKPYKCTRVQHKK</sequence>
<comment type="caution">
    <text evidence="2">The sequence shown here is derived from an EMBL/GenBank/DDBJ whole genome shotgun (WGS) entry which is preliminary data.</text>
</comment>
<dbReference type="AlphaFoldDB" id="A0AAD8ESV1"/>
<feature type="domain" description="DUF4817" evidence="1">
    <location>
        <begin position="6"/>
        <end position="54"/>
    </location>
</feature>
<dbReference type="Proteomes" id="UP001233999">
    <property type="component" value="Unassembled WGS sequence"/>
</dbReference>
<evidence type="ECO:0000259" key="1">
    <source>
        <dbReference type="Pfam" id="PF16087"/>
    </source>
</evidence>
<protein>
    <recommendedName>
        <fullName evidence="1">DUF4817 domain-containing protein</fullName>
    </recommendedName>
</protein>
<proteinExistence type="predicted"/>